<dbReference type="InterPro" id="IPR050511">
    <property type="entry name" value="AMPK_gamma/SDS23_families"/>
</dbReference>
<dbReference type="InterPro" id="IPR000644">
    <property type="entry name" value="CBS_dom"/>
</dbReference>
<protein>
    <submittedName>
        <fullName evidence="5">CBS domain-containing protein</fullName>
    </submittedName>
</protein>
<accession>A0A7J0GXJ4</accession>
<evidence type="ECO:0000256" key="2">
    <source>
        <dbReference type="ARBA" id="ARBA00023122"/>
    </source>
</evidence>
<dbReference type="SUPFAM" id="SSF54631">
    <property type="entry name" value="CBS-domain pair"/>
    <property type="match status" value="1"/>
</dbReference>
<evidence type="ECO:0000256" key="1">
    <source>
        <dbReference type="ARBA" id="ARBA00022737"/>
    </source>
</evidence>
<comment type="caution">
    <text evidence="5">The sequence shown here is derived from an EMBL/GenBank/DDBJ whole genome shotgun (WGS) entry which is preliminary data.</text>
</comment>
<evidence type="ECO:0000313" key="5">
    <source>
        <dbReference type="EMBL" id="GFZ15491.1"/>
    </source>
</evidence>
<keyword evidence="2 3" id="KW-0129">CBS domain</keyword>
<dbReference type="InterPro" id="IPR046342">
    <property type="entry name" value="CBS_dom_sf"/>
</dbReference>
<dbReference type="PANTHER" id="PTHR13780">
    <property type="entry name" value="AMP-ACTIVATED PROTEIN KINASE, GAMMA REGULATORY SUBUNIT"/>
    <property type="match status" value="1"/>
</dbReference>
<name>A0A7J0GXJ4_9ERIC</name>
<evidence type="ECO:0000313" key="6">
    <source>
        <dbReference type="Proteomes" id="UP000585474"/>
    </source>
</evidence>
<dbReference type="AlphaFoldDB" id="A0A7J0GXJ4"/>
<dbReference type="Pfam" id="PF00571">
    <property type="entry name" value="CBS"/>
    <property type="match status" value="1"/>
</dbReference>
<keyword evidence="6" id="KW-1185">Reference proteome</keyword>
<evidence type="ECO:0000256" key="3">
    <source>
        <dbReference type="PROSITE-ProRule" id="PRU00703"/>
    </source>
</evidence>
<gene>
    <name evidence="5" type="ORF">Acr_24g0016810</name>
</gene>
<dbReference type="OrthoDB" id="681454at2759"/>
<dbReference type="GO" id="GO:0005737">
    <property type="term" value="C:cytoplasm"/>
    <property type="evidence" value="ECO:0007669"/>
    <property type="project" value="TreeGrafter"/>
</dbReference>
<dbReference type="PROSITE" id="PS51371">
    <property type="entry name" value="CBS"/>
    <property type="match status" value="1"/>
</dbReference>
<organism evidence="5 6">
    <name type="scientific">Actinidia rufa</name>
    <dbReference type="NCBI Taxonomy" id="165716"/>
    <lineage>
        <taxon>Eukaryota</taxon>
        <taxon>Viridiplantae</taxon>
        <taxon>Streptophyta</taxon>
        <taxon>Embryophyta</taxon>
        <taxon>Tracheophyta</taxon>
        <taxon>Spermatophyta</taxon>
        <taxon>Magnoliopsida</taxon>
        <taxon>eudicotyledons</taxon>
        <taxon>Gunneridae</taxon>
        <taxon>Pentapetalae</taxon>
        <taxon>asterids</taxon>
        <taxon>Ericales</taxon>
        <taxon>Actinidiaceae</taxon>
        <taxon>Actinidia</taxon>
    </lineage>
</organism>
<reference evidence="5 6" key="1">
    <citation type="submission" date="2019-07" db="EMBL/GenBank/DDBJ databases">
        <title>De Novo Assembly of kiwifruit Actinidia rufa.</title>
        <authorList>
            <person name="Sugita-Konishi S."/>
            <person name="Sato K."/>
            <person name="Mori E."/>
            <person name="Abe Y."/>
            <person name="Kisaki G."/>
            <person name="Hamano K."/>
            <person name="Suezawa K."/>
            <person name="Otani M."/>
            <person name="Fukuda T."/>
            <person name="Manabe T."/>
            <person name="Gomi K."/>
            <person name="Tabuchi M."/>
            <person name="Akimitsu K."/>
            <person name="Kataoka I."/>
        </authorList>
    </citation>
    <scope>NUCLEOTIDE SEQUENCE [LARGE SCALE GENOMIC DNA]</scope>
    <source>
        <strain evidence="6">cv. Fuchu</strain>
    </source>
</reference>
<dbReference type="GO" id="GO:0005634">
    <property type="term" value="C:nucleus"/>
    <property type="evidence" value="ECO:0007669"/>
    <property type="project" value="TreeGrafter"/>
</dbReference>
<dbReference type="Proteomes" id="UP000585474">
    <property type="component" value="Unassembled WGS sequence"/>
</dbReference>
<dbReference type="EMBL" id="BJWL01000024">
    <property type="protein sequence ID" value="GFZ15491.1"/>
    <property type="molecule type" value="Genomic_DNA"/>
</dbReference>
<dbReference type="PANTHER" id="PTHR13780:SF128">
    <property type="entry name" value="CBS DOMAIN-CONTAINING PROTEIN"/>
    <property type="match status" value="1"/>
</dbReference>
<keyword evidence="1" id="KW-0677">Repeat</keyword>
<sequence>MAVRLLSYKIADLCLGKPPLRPLSASATVGDAVTALKASDDDCHVSIWSRDPLLDGPENDSSGEYLCVGKVCMADVICHLCKAENLSSPSSALQSPVSVLLQSEVPGRVRHVDPSLSLLEAMDLILQGAQNLVVPIKSNSRKKLQDSLMSPTTHNGCEFCWLTQEDIIRFLLNSIGYFSPISALSIDALGIITTEFSVVGYHCLVSSAMGAISSSLAEQTSVAVVDPRRNFGWRDISLHSRLLPPKEIVRVVKTRMKEMDLKEMSEKVNFFDIPSNYYYSDEEFSSLASSLPRSSRYSRSCSVSARMRRAELVVCHPESSLAAVMVQAITHRVNYVWVIEEDYSVFGMVTFSNILKVLYEHLKSMA</sequence>
<evidence type="ECO:0000259" key="4">
    <source>
        <dbReference type="PROSITE" id="PS51371"/>
    </source>
</evidence>
<feature type="domain" description="CBS" evidence="4">
    <location>
        <begin position="307"/>
        <end position="364"/>
    </location>
</feature>
<dbReference type="Gene3D" id="3.10.580.10">
    <property type="entry name" value="CBS-domain"/>
    <property type="match status" value="1"/>
</dbReference>
<proteinExistence type="predicted"/>